<evidence type="ECO:0000256" key="4">
    <source>
        <dbReference type="ARBA" id="ARBA00014657"/>
    </source>
</evidence>
<proteinExistence type="inferred from homology"/>
<dbReference type="Pfam" id="PF02801">
    <property type="entry name" value="Ketoacyl-synt_C"/>
    <property type="match status" value="1"/>
</dbReference>
<evidence type="ECO:0000256" key="5">
    <source>
        <dbReference type="ARBA" id="ARBA00022516"/>
    </source>
</evidence>
<dbReference type="NCBIfam" id="TIGR03150">
    <property type="entry name" value="fabF"/>
    <property type="match status" value="1"/>
</dbReference>
<dbReference type="InterPro" id="IPR017568">
    <property type="entry name" value="3-oxoacyl-ACP_synth-2"/>
</dbReference>
<dbReference type="Pfam" id="PF00109">
    <property type="entry name" value="ketoacyl-synt"/>
    <property type="match status" value="1"/>
</dbReference>
<dbReference type="InterPro" id="IPR014031">
    <property type="entry name" value="Ketoacyl_synth_C"/>
</dbReference>
<evidence type="ECO:0000256" key="6">
    <source>
        <dbReference type="ARBA" id="ARBA00022679"/>
    </source>
</evidence>
<protein>
    <recommendedName>
        <fullName evidence="4 11">3-oxoacyl-[acyl-carrier-protein] synthase 2</fullName>
        <ecNumber evidence="3 11">2.3.1.179</ecNumber>
    </recommendedName>
</protein>
<evidence type="ECO:0000259" key="14">
    <source>
        <dbReference type="PROSITE" id="PS52004"/>
    </source>
</evidence>
<dbReference type="InterPro" id="IPR016039">
    <property type="entry name" value="Thiolase-like"/>
</dbReference>
<evidence type="ECO:0000256" key="13">
    <source>
        <dbReference type="RuleBase" id="RU003694"/>
    </source>
</evidence>
<keyword evidence="5 11" id="KW-0444">Lipid biosynthesis</keyword>
<dbReference type="UniPathway" id="UPA00094"/>
<dbReference type="PANTHER" id="PTHR11712">
    <property type="entry name" value="POLYKETIDE SYNTHASE-RELATED"/>
    <property type="match status" value="1"/>
</dbReference>
<dbReference type="PIRSF" id="PIRSF000447">
    <property type="entry name" value="KAS_II"/>
    <property type="match status" value="1"/>
</dbReference>
<dbReference type="InterPro" id="IPR020841">
    <property type="entry name" value="PKS_Beta-ketoAc_synthase_dom"/>
</dbReference>
<reference evidence="15 16" key="1">
    <citation type="submission" date="2016-09" db="EMBL/GenBank/DDBJ databases">
        <title>Genome-resolved meta-omics ties microbial dynamics to process performance in biotechnology for thiocyanate degradation.</title>
        <authorList>
            <person name="Kantor R.S."/>
            <person name="Huddy R.J."/>
            <person name="Iyer R."/>
            <person name="Thomas B.C."/>
            <person name="Brown C.T."/>
            <person name="Anantharaman K."/>
            <person name="Tringe S."/>
            <person name="Hettich R.L."/>
            <person name="Harrison S.T."/>
            <person name="Banfield J.F."/>
        </authorList>
    </citation>
    <scope>NUCLEOTIDE SEQUENCE [LARGE SCALE GENOMIC DNA]</scope>
    <source>
        <strain evidence="15">59-99</strain>
    </source>
</reference>
<dbReference type="Gene3D" id="3.40.47.10">
    <property type="match status" value="1"/>
</dbReference>
<evidence type="ECO:0000256" key="9">
    <source>
        <dbReference type="ARBA" id="ARBA00023160"/>
    </source>
</evidence>
<dbReference type="SUPFAM" id="SSF53901">
    <property type="entry name" value="Thiolase-like"/>
    <property type="match status" value="2"/>
</dbReference>
<dbReference type="EC" id="2.3.1.179" evidence="3 11"/>
<keyword evidence="7" id="KW-0276">Fatty acid metabolism</keyword>
<feature type="active site" description="For beta-ketoacyl synthase activity" evidence="12">
    <location>
        <position position="169"/>
    </location>
</feature>
<evidence type="ECO:0000256" key="2">
    <source>
        <dbReference type="ARBA" id="ARBA00008467"/>
    </source>
</evidence>
<dbReference type="InterPro" id="IPR018201">
    <property type="entry name" value="Ketoacyl_synth_AS"/>
</dbReference>
<dbReference type="Proteomes" id="UP000184233">
    <property type="component" value="Unassembled WGS sequence"/>
</dbReference>
<evidence type="ECO:0000313" key="15">
    <source>
        <dbReference type="EMBL" id="OJX59323.1"/>
    </source>
</evidence>
<comment type="caution">
    <text evidence="15">The sequence shown here is derived from an EMBL/GenBank/DDBJ whole genome shotgun (WGS) entry which is preliminary data.</text>
</comment>
<dbReference type="InterPro" id="IPR000794">
    <property type="entry name" value="Beta-ketoacyl_synthase"/>
</dbReference>
<evidence type="ECO:0000256" key="7">
    <source>
        <dbReference type="ARBA" id="ARBA00022832"/>
    </source>
</evidence>
<gene>
    <name evidence="15" type="ORF">BGO89_02585</name>
</gene>
<keyword evidence="6 11" id="KW-0808">Transferase</keyword>
<dbReference type="GO" id="GO:0004315">
    <property type="term" value="F:3-oxoacyl-[acyl-carrier-protein] synthase activity"/>
    <property type="evidence" value="ECO:0007669"/>
    <property type="project" value="UniProtKB-UniRule"/>
</dbReference>
<sequence length="419" mass="44703">MPRNNVPRIVVTGLGAVTPIGNTKDAFWSGMMSGRSGAAPITRFDATQFETRFAAEVKDYDPLLHISRKEVQRMDLFAQFAMSAAIMAVEDSGIDFEVTNRERTGVIFGSGIGGMWTYHHQQQNLYERHGVPDRISPFFVPMLISDIAAGHIAIRYGLKGPNYGTVSACATSSHSIADALMIMQRGMADVMLAGGSEAVVCPMGIGGFNAMKALSTRNDDPSTASRPFDKDRDGFVMGEGGGVLVLETLEHAMNRGATIYAEICGIGLTDDAFHITQPAPGGEGAVRSMRLAIEDAGLLPSDIDYINAHGTSTPFNDRSESAAIRTVFGDHADTMSVSSTKSMTGHLLGAAGAVEAVATALALKEQIAPPTINQFTPDPDCTLDYVANTPKPRRIRAALSNTFGFGGHNATLCFKAFEE</sequence>
<keyword evidence="9 11" id="KW-0275">Fatty acid biosynthesis</keyword>
<dbReference type="CDD" id="cd00834">
    <property type="entry name" value="KAS_I_II"/>
    <property type="match status" value="1"/>
</dbReference>
<organism evidence="15 16">
    <name type="scientific">Candidatus Kapaibacterium thiocyanatum</name>
    <dbReference type="NCBI Taxonomy" id="1895771"/>
    <lineage>
        <taxon>Bacteria</taxon>
        <taxon>Pseudomonadati</taxon>
        <taxon>Candidatus Kapaibacteriota</taxon>
        <taxon>Candidatus Kapaibacteriia</taxon>
        <taxon>Candidatus Kapaibacteriales</taxon>
        <taxon>Candidatus Kapaibacteriaceae</taxon>
        <taxon>Candidatus Kapaibacterium</taxon>
    </lineage>
</organism>
<evidence type="ECO:0000256" key="3">
    <source>
        <dbReference type="ARBA" id="ARBA00012356"/>
    </source>
</evidence>
<keyword evidence="8" id="KW-0443">Lipid metabolism</keyword>
<dbReference type="AlphaFoldDB" id="A0A1M3L2A8"/>
<comment type="similarity">
    <text evidence="2 11 13">Belongs to the thiolase-like superfamily. Beta-ketoacyl-ACP synthases family.</text>
</comment>
<evidence type="ECO:0000256" key="12">
    <source>
        <dbReference type="PIRSR" id="PIRSR000447-1"/>
    </source>
</evidence>
<comment type="catalytic activity">
    <reaction evidence="11">
        <text>a fatty acyl-[ACP] + malonyl-[ACP] + H(+) = a 3-oxoacyl-[ACP] + holo-[ACP] + CO2</text>
        <dbReference type="Rhea" id="RHEA:22836"/>
        <dbReference type="Rhea" id="RHEA-COMP:9623"/>
        <dbReference type="Rhea" id="RHEA-COMP:9685"/>
        <dbReference type="Rhea" id="RHEA-COMP:9916"/>
        <dbReference type="Rhea" id="RHEA-COMP:14125"/>
        <dbReference type="ChEBI" id="CHEBI:15378"/>
        <dbReference type="ChEBI" id="CHEBI:16526"/>
        <dbReference type="ChEBI" id="CHEBI:64479"/>
        <dbReference type="ChEBI" id="CHEBI:78449"/>
        <dbReference type="ChEBI" id="CHEBI:78776"/>
        <dbReference type="ChEBI" id="CHEBI:138651"/>
    </reaction>
</comment>
<dbReference type="GO" id="GO:0006633">
    <property type="term" value="P:fatty acid biosynthetic process"/>
    <property type="evidence" value="ECO:0007669"/>
    <property type="project" value="UniProtKB-UniRule"/>
</dbReference>
<evidence type="ECO:0000256" key="10">
    <source>
        <dbReference type="ARBA" id="ARBA00023315"/>
    </source>
</evidence>
<evidence type="ECO:0000256" key="8">
    <source>
        <dbReference type="ARBA" id="ARBA00023098"/>
    </source>
</evidence>
<dbReference type="PROSITE" id="PS00606">
    <property type="entry name" value="KS3_1"/>
    <property type="match status" value="1"/>
</dbReference>
<evidence type="ECO:0000313" key="16">
    <source>
        <dbReference type="Proteomes" id="UP000184233"/>
    </source>
</evidence>
<dbReference type="NCBIfam" id="NF005589">
    <property type="entry name" value="PRK07314.1"/>
    <property type="match status" value="1"/>
</dbReference>
<dbReference type="PROSITE" id="PS52004">
    <property type="entry name" value="KS3_2"/>
    <property type="match status" value="1"/>
</dbReference>
<dbReference type="PANTHER" id="PTHR11712:SF336">
    <property type="entry name" value="3-OXOACYL-[ACYL-CARRIER-PROTEIN] SYNTHASE, MITOCHONDRIAL"/>
    <property type="match status" value="1"/>
</dbReference>
<name>A0A1M3L2A8_9BACT</name>
<dbReference type="GO" id="GO:0005829">
    <property type="term" value="C:cytosol"/>
    <property type="evidence" value="ECO:0007669"/>
    <property type="project" value="TreeGrafter"/>
</dbReference>
<accession>A0A1M3L2A8</accession>
<comment type="pathway">
    <text evidence="1 11">Lipid metabolism; fatty acid biosynthesis.</text>
</comment>
<dbReference type="SMART" id="SM00825">
    <property type="entry name" value="PKS_KS"/>
    <property type="match status" value="1"/>
</dbReference>
<comment type="function">
    <text evidence="11">Involved in the type II fatty acid elongation cycle. Catalyzes the elongation of a wide range of acyl-ACP by the addition of two carbons from malonyl-ACP to an acyl acceptor. Can efficiently catalyze the conversion of palmitoleoyl-ACP (cis-hexadec-9-enoyl-ACP) to cis-vaccenoyl-ACP (cis-octadec-11-enoyl-ACP), an essential step in the thermal regulation of fatty acid composition.</text>
</comment>
<dbReference type="InterPro" id="IPR014030">
    <property type="entry name" value="Ketoacyl_synth_N"/>
</dbReference>
<dbReference type="FunFam" id="3.40.47.10:FF:000009">
    <property type="entry name" value="3-oxoacyl-[acyl-carrier-protein] synthase 2"/>
    <property type="match status" value="1"/>
</dbReference>
<dbReference type="EMBL" id="MKVH01000013">
    <property type="protein sequence ID" value="OJX59323.1"/>
    <property type="molecule type" value="Genomic_DNA"/>
</dbReference>
<dbReference type="STRING" id="1895771.BGO89_02585"/>
<feature type="domain" description="Ketosynthase family 3 (KS3)" evidence="14">
    <location>
        <begin position="6"/>
        <end position="416"/>
    </location>
</feature>
<keyword evidence="10 11" id="KW-0012">Acyltransferase</keyword>
<evidence type="ECO:0000256" key="1">
    <source>
        <dbReference type="ARBA" id="ARBA00005194"/>
    </source>
</evidence>
<evidence type="ECO:0000256" key="11">
    <source>
        <dbReference type="PIRNR" id="PIRNR000447"/>
    </source>
</evidence>
<comment type="catalytic activity">
    <reaction evidence="11">
        <text>(9Z)-hexadecenoyl-[ACP] + malonyl-[ACP] + H(+) = 3-oxo-(11Z)-octadecenoyl-[ACP] + holo-[ACP] + CO2</text>
        <dbReference type="Rhea" id="RHEA:55040"/>
        <dbReference type="Rhea" id="RHEA-COMP:9623"/>
        <dbReference type="Rhea" id="RHEA-COMP:9685"/>
        <dbReference type="Rhea" id="RHEA-COMP:10800"/>
        <dbReference type="Rhea" id="RHEA-COMP:14074"/>
        <dbReference type="ChEBI" id="CHEBI:15378"/>
        <dbReference type="ChEBI" id="CHEBI:16526"/>
        <dbReference type="ChEBI" id="CHEBI:64479"/>
        <dbReference type="ChEBI" id="CHEBI:78449"/>
        <dbReference type="ChEBI" id="CHEBI:83989"/>
        <dbReference type="ChEBI" id="CHEBI:138538"/>
        <dbReference type="EC" id="2.3.1.179"/>
    </reaction>
</comment>